<reference evidence="6 7" key="1">
    <citation type="journal article" date="2015" name="Genome Announc.">
        <title>Expanding the biotechnology potential of lactobacilli through comparative genomics of 213 strains and associated genera.</title>
        <authorList>
            <person name="Sun Z."/>
            <person name="Harris H.M."/>
            <person name="McCann A."/>
            <person name="Guo C."/>
            <person name="Argimon S."/>
            <person name="Zhang W."/>
            <person name="Yang X."/>
            <person name="Jeffery I.B."/>
            <person name="Cooney J.C."/>
            <person name="Kagawa T.F."/>
            <person name="Liu W."/>
            <person name="Song Y."/>
            <person name="Salvetti E."/>
            <person name="Wrobel A."/>
            <person name="Rasinkangas P."/>
            <person name="Parkhill J."/>
            <person name="Rea M.C."/>
            <person name="O'Sullivan O."/>
            <person name="Ritari J."/>
            <person name="Douillard F.P."/>
            <person name="Paul Ross R."/>
            <person name="Yang R."/>
            <person name="Briner A.E."/>
            <person name="Felis G.E."/>
            <person name="de Vos W.M."/>
            <person name="Barrangou R."/>
            <person name="Klaenhammer T.R."/>
            <person name="Caufield P.W."/>
            <person name="Cui Y."/>
            <person name="Zhang H."/>
            <person name="O'Toole P.W."/>
        </authorList>
    </citation>
    <scope>NUCLEOTIDE SEQUENCE [LARGE SCALE GENOMIC DNA]</scope>
    <source>
        <strain evidence="6 7">DSM 19394</strain>
    </source>
</reference>
<keyword evidence="3" id="KW-0804">Transcription</keyword>
<evidence type="ECO:0000256" key="4">
    <source>
        <dbReference type="PROSITE-ProRule" id="PRU00335"/>
    </source>
</evidence>
<dbReference type="InterPro" id="IPR009057">
    <property type="entry name" value="Homeodomain-like_sf"/>
</dbReference>
<dbReference type="Gene3D" id="1.10.357.10">
    <property type="entry name" value="Tetracycline Repressor, domain 2"/>
    <property type="match status" value="1"/>
</dbReference>
<keyword evidence="2 4" id="KW-0238">DNA-binding</keyword>
<dbReference type="RefSeq" id="WP_057801634.1">
    <property type="nucleotide sequence ID" value="NZ_AZDV01000005.1"/>
</dbReference>
<proteinExistence type="predicted"/>
<dbReference type="PANTHER" id="PTHR47506">
    <property type="entry name" value="TRANSCRIPTIONAL REGULATORY PROTEIN"/>
    <property type="match status" value="1"/>
</dbReference>
<dbReference type="PROSITE" id="PS50977">
    <property type="entry name" value="HTH_TETR_2"/>
    <property type="match status" value="1"/>
</dbReference>
<gene>
    <name evidence="6" type="ORF">FD25_GL002633</name>
</gene>
<dbReference type="PRINTS" id="PR00455">
    <property type="entry name" value="HTHTETR"/>
</dbReference>
<feature type="domain" description="HTH tetR-type" evidence="5">
    <location>
        <begin position="5"/>
        <end position="65"/>
    </location>
</feature>
<evidence type="ECO:0000256" key="3">
    <source>
        <dbReference type="ARBA" id="ARBA00023163"/>
    </source>
</evidence>
<evidence type="ECO:0000313" key="7">
    <source>
        <dbReference type="Proteomes" id="UP000051955"/>
    </source>
</evidence>
<protein>
    <recommendedName>
        <fullName evidence="5">HTH tetR-type domain-containing protein</fullName>
    </recommendedName>
</protein>
<dbReference type="SUPFAM" id="SSF46689">
    <property type="entry name" value="Homeodomain-like"/>
    <property type="match status" value="1"/>
</dbReference>
<keyword evidence="7" id="KW-1185">Reference proteome</keyword>
<feature type="DNA-binding region" description="H-T-H motif" evidence="4">
    <location>
        <begin position="28"/>
        <end position="47"/>
    </location>
</feature>
<dbReference type="SUPFAM" id="SSF48498">
    <property type="entry name" value="Tetracyclin repressor-like, C-terminal domain"/>
    <property type="match status" value="1"/>
</dbReference>
<dbReference type="Pfam" id="PF00440">
    <property type="entry name" value="TetR_N"/>
    <property type="match status" value="1"/>
</dbReference>
<dbReference type="AlphaFoldDB" id="A0A0R1LWS9"/>
<evidence type="ECO:0000313" key="6">
    <source>
        <dbReference type="EMBL" id="KRK96167.1"/>
    </source>
</evidence>
<comment type="caution">
    <text evidence="6">The sequence shown here is derived from an EMBL/GenBank/DDBJ whole genome shotgun (WGS) entry which is preliminary data.</text>
</comment>
<accession>A0A0R1LWS9</accession>
<dbReference type="Pfam" id="PF21993">
    <property type="entry name" value="TetR_C_13_2"/>
    <property type="match status" value="1"/>
</dbReference>
<dbReference type="InterPro" id="IPR054156">
    <property type="entry name" value="YxaF_TetR_C"/>
</dbReference>
<evidence type="ECO:0000259" key="5">
    <source>
        <dbReference type="PROSITE" id="PS50977"/>
    </source>
</evidence>
<organism evidence="6 7">
    <name type="scientific">Levilactobacillus acidifarinae DSM 19394 = JCM 15949</name>
    <dbReference type="NCBI Taxonomy" id="1423715"/>
    <lineage>
        <taxon>Bacteria</taxon>
        <taxon>Bacillati</taxon>
        <taxon>Bacillota</taxon>
        <taxon>Bacilli</taxon>
        <taxon>Lactobacillales</taxon>
        <taxon>Lactobacillaceae</taxon>
        <taxon>Levilactobacillus</taxon>
    </lineage>
</organism>
<dbReference type="PATRIC" id="fig|1423715.3.peg.2715"/>
<dbReference type="STRING" id="1423715.FD25_GL002633"/>
<evidence type="ECO:0000256" key="2">
    <source>
        <dbReference type="ARBA" id="ARBA00023125"/>
    </source>
</evidence>
<dbReference type="GO" id="GO:0003677">
    <property type="term" value="F:DNA binding"/>
    <property type="evidence" value="ECO:0007669"/>
    <property type="project" value="UniProtKB-UniRule"/>
</dbReference>
<dbReference type="EMBL" id="AZDV01000005">
    <property type="protein sequence ID" value="KRK96167.1"/>
    <property type="molecule type" value="Genomic_DNA"/>
</dbReference>
<keyword evidence="1" id="KW-0805">Transcription regulation</keyword>
<dbReference type="InterPro" id="IPR036271">
    <property type="entry name" value="Tet_transcr_reg_TetR-rel_C_sf"/>
</dbReference>
<dbReference type="OrthoDB" id="9809772at2"/>
<dbReference type="PANTHER" id="PTHR47506:SF1">
    <property type="entry name" value="HTH-TYPE TRANSCRIPTIONAL REGULATOR YJDC"/>
    <property type="match status" value="1"/>
</dbReference>
<dbReference type="InterPro" id="IPR001647">
    <property type="entry name" value="HTH_TetR"/>
</dbReference>
<evidence type="ECO:0000256" key="1">
    <source>
        <dbReference type="ARBA" id="ARBA00023015"/>
    </source>
</evidence>
<dbReference type="Proteomes" id="UP000051955">
    <property type="component" value="Unassembled WGS sequence"/>
</dbReference>
<sequence length="181" mass="20320">MPQKRQTETEILTVSQALIQQRGVTGFSFADVAQAVNIRKASIYYYFPNKLSLVEGVLDAYIQHFMTDLHALDLTPPLPDLLTAYAQLYRRNLVDHQKICLCSMLALETPATSPTIRTKVNGFFRDNVTWLTAQLQAHQISAAATQAQAFFTTLQGAQLLTRSTQDLANFDQTLAHQLQTF</sequence>
<name>A0A0R1LWS9_9LACO</name>